<keyword evidence="1" id="KW-0472">Membrane</keyword>
<keyword evidence="3" id="KW-1185">Reference proteome</keyword>
<dbReference type="Pfam" id="PF07690">
    <property type="entry name" value="MFS_1"/>
    <property type="match status" value="1"/>
</dbReference>
<dbReference type="Proteomes" id="UP000248706">
    <property type="component" value="Unassembled WGS sequence"/>
</dbReference>
<keyword evidence="1" id="KW-0812">Transmembrane</keyword>
<keyword evidence="1" id="KW-1133">Transmembrane helix</keyword>
<protein>
    <recommendedName>
        <fullName evidence="4">Major facilitator superfamily (MFS) profile domain-containing protein</fullName>
    </recommendedName>
</protein>
<dbReference type="SUPFAM" id="SSF103473">
    <property type="entry name" value="MFS general substrate transporter"/>
    <property type="match status" value="1"/>
</dbReference>
<evidence type="ECO:0008006" key="4">
    <source>
        <dbReference type="Google" id="ProtNLM"/>
    </source>
</evidence>
<gene>
    <name evidence="2" type="ORF">A4R35_02430</name>
</gene>
<dbReference type="GO" id="GO:0022857">
    <property type="term" value="F:transmembrane transporter activity"/>
    <property type="evidence" value="ECO:0007669"/>
    <property type="project" value="InterPro"/>
</dbReference>
<reference evidence="2 3" key="1">
    <citation type="submission" date="2016-08" db="EMBL/GenBank/DDBJ databases">
        <title>Analysis of Carbohydrate Active Enzymes in Thermogemmatispora T81 Reveals Carbohydrate Degradation Ability.</title>
        <authorList>
            <person name="Tomazini A."/>
            <person name="Lal S."/>
            <person name="Stott M."/>
            <person name="Henrissat B."/>
            <person name="Polikarpov I."/>
            <person name="Sparling R."/>
            <person name="Levin D.B."/>
        </authorList>
    </citation>
    <scope>NUCLEOTIDE SEQUENCE [LARGE SCALE GENOMIC DNA]</scope>
    <source>
        <strain evidence="2 3">T81</strain>
    </source>
</reference>
<name>A0A328VEC4_9CHLR</name>
<evidence type="ECO:0000313" key="3">
    <source>
        <dbReference type="Proteomes" id="UP000248706"/>
    </source>
</evidence>
<dbReference type="AlphaFoldDB" id="A0A328VEC4"/>
<evidence type="ECO:0000256" key="1">
    <source>
        <dbReference type="SAM" id="Phobius"/>
    </source>
</evidence>
<proteinExistence type="predicted"/>
<dbReference type="OrthoDB" id="9793283at2"/>
<dbReference type="InterPro" id="IPR036259">
    <property type="entry name" value="MFS_trans_sf"/>
</dbReference>
<dbReference type="Gene3D" id="1.20.1250.20">
    <property type="entry name" value="MFS general substrate transporter like domains"/>
    <property type="match status" value="1"/>
</dbReference>
<dbReference type="EMBL" id="MCIF01000002">
    <property type="protein sequence ID" value="RAQ94372.1"/>
    <property type="molecule type" value="Genomic_DNA"/>
</dbReference>
<comment type="caution">
    <text evidence="2">The sequence shown here is derived from an EMBL/GenBank/DDBJ whole genome shotgun (WGS) entry which is preliminary data.</text>
</comment>
<evidence type="ECO:0000313" key="2">
    <source>
        <dbReference type="EMBL" id="RAQ94372.1"/>
    </source>
</evidence>
<dbReference type="InterPro" id="IPR011701">
    <property type="entry name" value="MFS"/>
</dbReference>
<sequence>MLTVLGTVDILVQGLLVGVSYLLLSALPWLATPGLALLGITLFASAGSCVENALRGLTSGIAGQQNQGRVSGAMQSHQSLGWVAGPLIGGYLYTVWGHWQVYTFASLITLLAIACMQRALPLLRGSTGQG</sequence>
<feature type="transmembrane region" description="Helical" evidence="1">
    <location>
        <begin position="102"/>
        <end position="120"/>
    </location>
</feature>
<dbReference type="RefSeq" id="WP_112426222.1">
    <property type="nucleotide sequence ID" value="NZ_MCIF01000002.1"/>
</dbReference>
<accession>A0A328VEC4</accession>
<organism evidence="2 3">
    <name type="scientific">Thermogemmatispora tikiterensis</name>
    <dbReference type="NCBI Taxonomy" id="1825093"/>
    <lineage>
        <taxon>Bacteria</taxon>
        <taxon>Bacillati</taxon>
        <taxon>Chloroflexota</taxon>
        <taxon>Ktedonobacteria</taxon>
        <taxon>Thermogemmatisporales</taxon>
        <taxon>Thermogemmatisporaceae</taxon>
        <taxon>Thermogemmatispora</taxon>
    </lineage>
</organism>